<dbReference type="PANTHER" id="PTHR43877">
    <property type="entry name" value="AMINOALKYLPHOSPHONATE N-ACETYLTRANSFERASE-RELATED-RELATED"/>
    <property type="match status" value="1"/>
</dbReference>
<feature type="domain" description="N-acetyltransferase" evidence="3">
    <location>
        <begin position="4"/>
        <end position="164"/>
    </location>
</feature>
<dbReference type="EMBL" id="VFOQ01000001">
    <property type="protein sequence ID" value="TQL61249.1"/>
    <property type="molecule type" value="Genomic_DNA"/>
</dbReference>
<dbReference type="RefSeq" id="WP_141789062.1">
    <property type="nucleotide sequence ID" value="NZ_BAAAKX010000001.1"/>
</dbReference>
<dbReference type="SUPFAM" id="SSF55729">
    <property type="entry name" value="Acyl-CoA N-acyltransferases (Nat)"/>
    <property type="match status" value="1"/>
</dbReference>
<dbReference type="GO" id="GO:0016747">
    <property type="term" value="F:acyltransferase activity, transferring groups other than amino-acyl groups"/>
    <property type="evidence" value="ECO:0007669"/>
    <property type="project" value="InterPro"/>
</dbReference>
<comment type="caution">
    <text evidence="4">The sequence shown here is derived from an EMBL/GenBank/DDBJ whole genome shotgun (WGS) entry which is preliminary data.</text>
</comment>
<dbReference type="Pfam" id="PF00583">
    <property type="entry name" value="Acetyltransf_1"/>
    <property type="match status" value="1"/>
</dbReference>
<dbReference type="CDD" id="cd04301">
    <property type="entry name" value="NAT_SF"/>
    <property type="match status" value="1"/>
</dbReference>
<keyword evidence="5" id="KW-1185">Reference proteome</keyword>
<evidence type="ECO:0000313" key="5">
    <source>
        <dbReference type="Proteomes" id="UP000319514"/>
    </source>
</evidence>
<reference evidence="4 5" key="1">
    <citation type="submission" date="2019-06" db="EMBL/GenBank/DDBJ databases">
        <title>Sequencing the genomes of 1000 actinobacteria strains.</title>
        <authorList>
            <person name="Klenk H.-P."/>
        </authorList>
    </citation>
    <scope>NUCLEOTIDE SEQUENCE [LARGE SCALE GENOMIC DNA]</scope>
    <source>
        <strain evidence="4 5">DSM 18082</strain>
    </source>
</reference>
<evidence type="ECO:0000313" key="4">
    <source>
        <dbReference type="EMBL" id="TQL61249.1"/>
    </source>
</evidence>
<dbReference type="Gene3D" id="3.40.630.30">
    <property type="match status" value="1"/>
</dbReference>
<dbReference type="PROSITE" id="PS51186">
    <property type="entry name" value="GNAT"/>
    <property type="match status" value="1"/>
</dbReference>
<dbReference type="OrthoDB" id="273614at2"/>
<dbReference type="InterPro" id="IPR016181">
    <property type="entry name" value="Acyl_CoA_acyltransferase"/>
</dbReference>
<dbReference type="InterPro" id="IPR050832">
    <property type="entry name" value="Bact_Acetyltransf"/>
</dbReference>
<gene>
    <name evidence="4" type="ORF">FB474_2657</name>
</gene>
<name>A0A542ZLV4_9MICO</name>
<dbReference type="InterPro" id="IPR000182">
    <property type="entry name" value="GNAT_dom"/>
</dbReference>
<evidence type="ECO:0000256" key="1">
    <source>
        <dbReference type="ARBA" id="ARBA00022679"/>
    </source>
</evidence>
<protein>
    <submittedName>
        <fullName evidence="4">Putative N-acetyltransferase YhbS</fullName>
    </submittedName>
</protein>
<dbReference type="PANTHER" id="PTHR43877:SF2">
    <property type="entry name" value="AMINOALKYLPHOSPHONATE N-ACETYLTRANSFERASE-RELATED"/>
    <property type="match status" value="1"/>
</dbReference>
<dbReference type="AlphaFoldDB" id="A0A542ZLV4"/>
<evidence type="ECO:0000259" key="3">
    <source>
        <dbReference type="PROSITE" id="PS51186"/>
    </source>
</evidence>
<sequence length="164" mass="17718">MSDYTVRPAEPRDHDAVGALTVRAYVDDGHIPADADYTVRLADAGGRAADALLLVAVDEDDEPVGTVTFAVAGSPMAELSREGEAEFRMLAVSPRARGRGVGEALVRACLDEARRAGARTVVLSTQPRMTAAHRIYERLGFTRTPERDWSPVPGVDLLAYRLDL</sequence>
<organism evidence="4 5">
    <name type="scientific">Oryzihumus leptocrescens</name>
    <dbReference type="NCBI Taxonomy" id="297536"/>
    <lineage>
        <taxon>Bacteria</taxon>
        <taxon>Bacillati</taxon>
        <taxon>Actinomycetota</taxon>
        <taxon>Actinomycetes</taxon>
        <taxon>Micrococcales</taxon>
        <taxon>Intrasporangiaceae</taxon>
        <taxon>Oryzihumus</taxon>
    </lineage>
</organism>
<keyword evidence="1 4" id="KW-0808">Transferase</keyword>
<proteinExistence type="predicted"/>
<keyword evidence="2" id="KW-0012">Acyltransferase</keyword>
<dbReference type="Proteomes" id="UP000319514">
    <property type="component" value="Unassembled WGS sequence"/>
</dbReference>
<evidence type="ECO:0000256" key="2">
    <source>
        <dbReference type="ARBA" id="ARBA00023315"/>
    </source>
</evidence>
<accession>A0A542ZLV4</accession>